<evidence type="ECO:0008006" key="4">
    <source>
        <dbReference type="Google" id="ProtNLM"/>
    </source>
</evidence>
<dbReference type="Gramene" id="TraesMAC6A03G03257200.1">
    <property type="protein sequence ID" value="TraesMAC6A03G03257200.1"/>
    <property type="gene ID" value="TraesMAC6A03G03257200"/>
</dbReference>
<dbReference type="Gramene" id="TraesROB_scaffold_024440_01G000200.1">
    <property type="protein sequence ID" value="TraesROB_scaffold_024440_01G000200.1"/>
    <property type="gene ID" value="TraesROB_scaffold_024440_01G000200"/>
</dbReference>
<dbReference type="Gramene" id="TraesCS6A02G074000.1">
    <property type="protein sequence ID" value="TraesCS6A02G074000.1"/>
    <property type="gene ID" value="TraesCS6A02G074000"/>
</dbReference>
<dbReference type="PANTHER" id="PTHR36483:SF12">
    <property type="entry name" value="ACIDIC PROTEIN"/>
    <property type="match status" value="1"/>
</dbReference>
<feature type="signal peptide" evidence="1">
    <location>
        <begin position="1"/>
        <end position="27"/>
    </location>
</feature>
<organism evidence="2">
    <name type="scientific">Triticum aestivum</name>
    <name type="common">Wheat</name>
    <dbReference type="NCBI Taxonomy" id="4565"/>
    <lineage>
        <taxon>Eukaryota</taxon>
        <taxon>Viridiplantae</taxon>
        <taxon>Streptophyta</taxon>
        <taxon>Embryophyta</taxon>
        <taxon>Tracheophyta</taxon>
        <taxon>Spermatophyta</taxon>
        <taxon>Magnoliopsida</taxon>
        <taxon>Liliopsida</taxon>
        <taxon>Poales</taxon>
        <taxon>Poaceae</taxon>
        <taxon>BOP clade</taxon>
        <taxon>Pooideae</taxon>
        <taxon>Triticodae</taxon>
        <taxon>Triticeae</taxon>
        <taxon>Triticinae</taxon>
        <taxon>Triticum</taxon>
    </lineage>
</organism>
<reference evidence="2" key="1">
    <citation type="submission" date="2018-08" db="EMBL/GenBank/DDBJ databases">
        <authorList>
            <person name="Rossello M."/>
        </authorList>
    </citation>
    <scope>NUCLEOTIDE SEQUENCE [LARGE SCALE GENOMIC DNA]</scope>
    <source>
        <strain evidence="2">cv. Chinese Spring</strain>
    </source>
</reference>
<name>A0A3B6NLE3_WHEAT</name>
<dbReference type="EnsemblPlants" id="TraesCS6A02G074000.1">
    <property type="protein sequence ID" value="TraesCS6A02G074000.1"/>
    <property type="gene ID" value="TraesCS6A02G074000"/>
</dbReference>
<dbReference type="Proteomes" id="UP000019116">
    <property type="component" value="Chromosome 6A"/>
</dbReference>
<keyword evidence="3" id="KW-1185">Reference proteome</keyword>
<evidence type="ECO:0000256" key="1">
    <source>
        <dbReference type="SAM" id="SignalP"/>
    </source>
</evidence>
<dbReference type="Gramene" id="TraesRN6A0100129800.1">
    <property type="protein sequence ID" value="TraesRN6A0100129800.1"/>
    <property type="gene ID" value="TraesRN6A0100129800"/>
</dbReference>
<evidence type="ECO:0000313" key="3">
    <source>
        <dbReference type="Proteomes" id="UP000019116"/>
    </source>
</evidence>
<dbReference type="Gramene" id="TraesJUL6A03G03284620.1">
    <property type="protein sequence ID" value="TraesJUL6A03G03284620.1"/>
    <property type="gene ID" value="TraesJUL6A03G03284620"/>
</dbReference>
<accession>A0A3B6NLE3</accession>
<dbReference type="Gramene" id="TraesSYM6A03G03198370.1">
    <property type="protein sequence ID" value="TraesSYM6A03G03198370.1"/>
    <property type="gene ID" value="TraesSYM6A03G03198370"/>
</dbReference>
<reference evidence="2" key="2">
    <citation type="submission" date="2018-10" db="UniProtKB">
        <authorList>
            <consortium name="EnsemblPlants"/>
        </authorList>
    </citation>
    <scope>IDENTIFICATION</scope>
</reference>
<dbReference type="Gramene" id="TraesCLE_scaffold_012759_01G000200.1">
    <property type="protein sequence ID" value="TraesCLE_scaffold_012759_01G000200.1"/>
    <property type="gene ID" value="TraesCLE_scaffold_012759_01G000200"/>
</dbReference>
<evidence type="ECO:0000313" key="2">
    <source>
        <dbReference type="EnsemblPlants" id="TraesCS6A02G074000.1"/>
    </source>
</evidence>
<dbReference type="PANTHER" id="PTHR36483">
    <property type="entry name" value="OS02G0130700 PROTEIN"/>
    <property type="match status" value="1"/>
</dbReference>
<feature type="chain" id="PRO_5043178489" description="Acidic protein" evidence="1">
    <location>
        <begin position="28"/>
        <end position="117"/>
    </location>
</feature>
<dbReference type="Gramene" id="TraesCAD_scaffold_001174_01G000300.1">
    <property type="protein sequence ID" value="TraesCAD_scaffold_001174_01G000300.1"/>
    <property type="gene ID" value="TraesCAD_scaffold_001174_01G000300"/>
</dbReference>
<dbReference type="Gramene" id="TraesCS6A03G0166100.1">
    <property type="protein sequence ID" value="TraesCS6A03G0166100.1.CDS"/>
    <property type="gene ID" value="TraesCS6A03G0166100"/>
</dbReference>
<sequence length="117" mass="12725">MEAKKLRVAAIAALCVLLLVLPGQVAAKSEFCECYEDCYRQCRHHILRFACVPFCSNKCSPNQAAAAGAAGGDRDRCRGACAKVKICGQTNPSMLEPNVLLLMVLRFAEDECERGCL</sequence>
<dbReference type="AlphaFoldDB" id="A0A3B6NLE3"/>
<dbReference type="OrthoDB" id="685537at2759"/>
<keyword evidence="1" id="KW-0732">Signal</keyword>
<dbReference type="OMA" id="DECERGC"/>
<protein>
    <recommendedName>
        <fullName evidence="4">Acidic protein</fullName>
    </recommendedName>
</protein>
<proteinExistence type="predicted"/>
<dbReference type="Gramene" id="TraesLAC6A03G03212320.1">
    <property type="protein sequence ID" value="TraesLAC6A03G03212320.1"/>
    <property type="gene ID" value="TraesLAC6A03G03212320"/>
</dbReference>
<dbReference type="Gramene" id="TraesARI6A03G03213660.1">
    <property type="protein sequence ID" value="TraesARI6A03G03213660.1"/>
    <property type="gene ID" value="TraesARI6A03G03213660"/>
</dbReference>
<dbReference type="Gramene" id="TraesWEE_scaffold_028591_01G000200.1">
    <property type="protein sequence ID" value="TraesWEE_scaffold_028591_01G000200.1"/>
    <property type="gene ID" value="TraesWEE_scaffold_028591_01G000200"/>
</dbReference>